<comment type="caution">
    <text evidence="4">The sequence shown here is derived from an EMBL/GenBank/DDBJ whole genome shotgun (WGS) entry which is preliminary data.</text>
</comment>
<dbReference type="PROSITE" id="PS51371">
    <property type="entry name" value="CBS"/>
    <property type="match status" value="2"/>
</dbReference>
<dbReference type="PANTHER" id="PTHR43080">
    <property type="entry name" value="CBS DOMAIN-CONTAINING PROTEIN CBSX3, MITOCHONDRIAL"/>
    <property type="match status" value="1"/>
</dbReference>
<evidence type="ECO:0000256" key="1">
    <source>
        <dbReference type="ARBA" id="ARBA00023122"/>
    </source>
</evidence>
<dbReference type="Gene3D" id="3.10.580.10">
    <property type="entry name" value="CBS-domain"/>
    <property type="match status" value="1"/>
</dbReference>
<keyword evidence="5" id="KW-1185">Reference proteome</keyword>
<dbReference type="SUPFAM" id="SSF54631">
    <property type="entry name" value="CBS-domain pair"/>
    <property type="match status" value="1"/>
</dbReference>
<evidence type="ECO:0000313" key="4">
    <source>
        <dbReference type="EMBL" id="TVT30637.1"/>
    </source>
</evidence>
<dbReference type="PANTHER" id="PTHR43080:SF29">
    <property type="entry name" value="OS02G0818000 PROTEIN"/>
    <property type="match status" value="1"/>
</dbReference>
<reference evidence="4 5" key="2">
    <citation type="submission" date="2019-08" db="EMBL/GenBank/DDBJ databases">
        <title>Amycolatopsis acidicola sp. nov., isolated from peat swamp forest soil.</title>
        <authorList>
            <person name="Srisuk N."/>
        </authorList>
    </citation>
    <scope>NUCLEOTIDE SEQUENCE [LARGE SCALE GENOMIC DNA]</scope>
    <source>
        <strain evidence="4 5">TBRC 6029</strain>
    </source>
</reference>
<dbReference type="Proteomes" id="UP000320011">
    <property type="component" value="Unassembled WGS sequence"/>
</dbReference>
<evidence type="ECO:0000313" key="5">
    <source>
        <dbReference type="Proteomes" id="UP000320011"/>
    </source>
</evidence>
<dbReference type="AlphaFoldDB" id="A0A558B2A9"/>
<dbReference type="RefSeq" id="WP_144592019.1">
    <property type="nucleotide sequence ID" value="NZ_VJWX01000408.1"/>
</dbReference>
<dbReference type="Pfam" id="PF00571">
    <property type="entry name" value="CBS"/>
    <property type="match status" value="2"/>
</dbReference>
<evidence type="ECO:0000256" key="2">
    <source>
        <dbReference type="PROSITE-ProRule" id="PRU00703"/>
    </source>
</evidence>
<dbReference type="EMBL" id="VJWX01000408">
    <property type="protein sequence ID" value="TVT30637.1"/>
    <property type="molecule type" value="Genomic_DNA"/>
</dbReference>
<evidence type="ECO:0000259" key="3">
    <source>
        <dbReference type="PROSITE" id="PS51371"/>
    </source>
</evidence>
<feature type="domain" description="CBS" evidence="3">
    <location>
        <begin position="7"/>
        <end position="65"/>
    </location>
</feature>
<dbReference type="InterPro" id="IPR046342">
    <property type="entry name" value="CBS_dom_sf"/>
</dbReference>
<dbReference type="InterPro" id="IPR000644">
    <property type="entry name" value="CBS_dom"/>
</dbReference>
<accession>A0A558B2A9</accession>
<sequence>MRARDIMSHPVITAKPGTPVKTAELLLSQHGYTALPVVDDDGALVGIVSEEDFVADRFPQEPRKPARTVGEVMTSPAAAVDVNAGARQLARMMVERHMRSVPVTDRGRLAGIVTRHDFLRVLARPDQVLARDVEQRLAVFGGPERWVVDVRDGEATIIDRYDSPKDREVAVILAEGVPGIVRARSYAGEIERQEEQA</sequence>
<feature type="domain" description="CBS" evidence="3">
    <location>
        <begin position="73"/>
        <end position="128"/>
    </location>
</feature>
<dbReference type="InterPro" id="IPR051257">
    <property type="entry name" value="Diverse_CBS-Domain"/>
</dbReference>
<reference evidence="4 5" key="1">
    <citation type="submission" date="2019-07" db="EMBL/GenBank/DDBJ databases">
        <authorList>
            <person name="Duangmal K."/>
            <person name="Teo W.F.A."/>
        </authorList>
    </citation>
    <scope>NUCLEOTIDE SEQUENCE [LARGE SCALE GENOMIC DNA]</scope>
    <source>
        <strain evidence="4 5">TBRC 6029</strain>
    </source>
</reference>
<protein>
    <submittedName>
        <fullName evidence="4">CBS domain-containing protein</fullName>
    </submittedName>
</protein>
<organism evidence="4 5">
    <name type="scientific">Amycolatopsis rhizosphaerae</name>
    <dbReference type="NCBI Taxonomy" id="2053003"/>
    <lineage>
        <taxon>Bacteria</taxon>
        <taxon>Bacillati</taxon>
        <taxon>Actinomycetota</taxon>
        <taxon>Actinomycetes</taxon>
        <taxon>Pseudonocardiales</taxon>
        <taxon>Pseudonocardiaceae</taxon>
        <taxon>Amycolatopsis</taxon>
    </lineage>
</organism>
<gene>
    <name evidence="4" type="ORF">FNH05_28955</name>
</gene>
<proteinExistence type="predicted"/>
<name>A0A558B2A9_9PSEU</name>
<dbReference type="OrthoDB" id="9799454at2"/>
<keyword evidence="1 2" id="KW-0129">CBS domain</keyword>
<dbReference type="SMART" id="SM00116">
    <property type="entry name" value="CBS"/>
    <property type="match status" value="2"/>
</dbReference>